<dbReference type="PROSITE" id="PS01068">
    <property type="entry name" value="OMPA_1"/>
    <property type="match status" value="1"/>
</dbReference>
<dbReference type="PANTHER" id="PTHR30329">
    <property type="entry name" value="STATOR ELEMENT OF FLAGELLAR MOTOR COMPLEX"/>
    <property type="match status" value="1"/>
</dbReference>
<dbReference type="PRINTS" id="PR01023">
    <property type="entry name" value="NAFLGMOTY"/>
</dbReference>
<dbReference type="AlphaFoldDB" id="A0A644WQZ5"/>
<proteinExistence type="predicted"/>
<accession>A0A644WQZ5</accession>
<dbReference type="Gene3D" id="3.30.1330.60">
    <property type="entry name" value="OmpA-like domain"/>
    <property type="match status" value="1"/>
</dbReference>
<evidence type="ECO:0000259" key="4">
    <source>
        <dbReference type="PROSITE" id="PS51123"/>
    </source>
</evidence>
<feature type="domain" description="OmpA-like" evidence="4">
    <location>
        <begin position="277"/>
        <end position="391"/>
    </location>
</feature>
<dbReference type="SUPFAM" id="SSF103088">
    <property type="entry name" value="OmpA-like"/>
    <property type="match status" value="1"/>
</dbReference>
<evidence type="ECO:0000256" key="1">
    <source>
        <dbReference type="ARBA" id="ARBA00004442"/>
    </source>
</evidence>
<keyword evidence="3" id="KW-0998">Cell outer membrane</keyword>
<dbReference type="InterPro" id="IPR006664">
    <property type="entry name" value="OMP_bac"/>
</dbReference>
<dbReference type="GO" id="GO:0009279">
    <property type="term" value="C:cell outer membrane"/>
    <property type="evidence" value="ECO:0007669"/>
    <property type="project" value="UniProtKB-SubCell"/>
</dbReference>
<dbReference type="InterPro" id="IPR050330">
    <property type="entry name" value="Bact_OuterMem_StrucFunc"/>
</dbReference>
<comment type="subcellular location">
    <subcellularLocation>
        <location evidence="1">Cell outer membrane</location>
    </subcellularLocation>
</comment>
<gene>
    <name evidence="5" type="ORF">SDC9_52246</name>
</gene>
<name>A0A644WQZ5_9ZZZZ</name>
<comment type="caution">
    <text evidence="5">The sequence shown here is derived from an EMBL/GenBank/DDBJ whole genome shotgun (WGS) entry which is preliminary data.</text>
</comment>
<organism evidence="5">
    <name type="scientific">bioreactor metagenome</name>
    <dbReference type="NCBI Taxonomy" id="1076179"/>
    <lineage>
        <taxon>unclassified sequences</taxon>
        <taxon>metagenomes</taxon>
        <taxon>ecological metagenomes</taxon>
    </lineage>
</organism>
<keyword evidence="2" id="KW-0472">Membrane</keyword>
<dbReference type="PRINTS" id="PR01021">
    <property type="entry name" value="OMPADOMAIN"/>
</dbReference>
<dbReference type="CDD" id="cd07185">
    <property type="entry name" value="OmpA_C-like"/>
    <property type="match status" value="1"/>
</dbReference>
<dbReference type="Pfam" id="PF00691">
    <property type="entry name" value="OmpA"/>
    <property type="match status" value="1"/>
</dbReference>
<dbReference type="PANTHER" id="PTHR30329:SF21">
    <property type="entry name" value="LIPOPROTEIN YIAD-RELATED"/>
    <property type="match status" value="1"/>
</dbReference>
<dbReference type="EMBL" id="VSSQ01001181">
    <property type="protein sequence ID" value="MPM05951.1"/>
    <property type="molecule type" value="Genomic_DNA"/>
</dbReference>
<dbReference type="InterPro" id="IPR006690">
    <property type="entry name" value="OMPA-like_CS"/>
</dbReference>
<evidence type="ECO:0000313" key="5">
    <source>
        <dbReference type="EMBL" id="MPM05951.1"/>
    </source>
</evidence>
<reference evidence="5" key="1">
    <citation type="submission" date="2019-08" db="EMBL/GenBank/DDBJ databases">
        <authorList>
            <person name="Kucharzyk K."/>
            <person name="Murdoch R.W."/>
            <person name="Higgins S."/>
            <person name="Loffler F."/>
        </authorList>
    </citation>
    <scope>NUCLEOTIDE SEQUENCE</scope>
</reference>
<dbReference type="InterPro" id="IPR006665">
    <property type="entry name" value="OmpA-like"/>
</dbReference>
<evidence type="ECO:0000256" key="3">
    <source>
        <dbReference type="ARBA" id="ARBA00023237"/>
    </source>
</evidence>
<dbReference type="PROSITE" id="PS51123">
    <property type="entry name" value="OMPA_2"/>
    <property type="match status" value="1"/>
</dbReference>
<dbReference type="InterPro" id="IPR036737">
    <property type="entry name" value="OmpA-like_sf"/>
</dbReference>
<sequence length="391" mass="44924">MRIIIPVLILFLLPFSGSYGQENLIYNGSFETYSNCPEDFIHYLEGVSELAPGWFINNTSTPDYFNRCSIKSKVGVPDNFAGHMEPHSGNAYAGMILRADSNRYPYSRGYNEHLQAVITMPLERNALYCLEFYYVLSSNSGIASNGLSVYLSNAKPVFNEASEKFPFIPQLEIRHDSLLSERNKWCHFSGIFRASGEEKYITVGNFTDYLETRYVPIVEQPSAEIHSFAYYLFDDFRLYRVKNTNECTCNVIMNQLDSFPPVQFTKQDSLFMEDIEIGETIILRNVYFEFDKTELLPYSFAELNKIYDILVLYPKMTIEISGHTDNIGNERYNQALSEARAKAVLEYLYGKGIALNRMKYIGNGSRLPIADNNLPEGRKLNRRVEIKILSK</sequence>
<protein>
    <recommendedName>
        <fullName evidence="4">OmpA-like domain-containing protein</fullName>
    </recommendedName>
</protein>
<evidence type="ECO:0000256" key="2">
    <source>
        <dbReference type="ARBA" id="ARBA00023136"/>
    </source>
</evidence>